<organism evidence="1 2">
    <name type="scientific">Brochothrix thermosphacta</name>
    <name type="common">Microbacterium thermosphactum</name>
    <dbReference type="NCBI Taxonomy" id="2756"/>
    <lineage>
        <taxon>Bacteria</taxon>
        <taxon>Bacillati</taxon>
        <taxon>Bacillota</taxon>
        <taxon>Bacilli</taxon>
        <taxon>Bacillales</taxon>
        <taxon>Listeriaceae</taxon>
        <taxon>Brochothrix</taxon>
    </lineage>
</organism>
<proteinExistence type="predicted"/>
<dbReference type="InterPro" id="IPR006944">
    <property type="entry name" value="Phage/GTA_portal"/>
</dbReference>
<protein>
    <submittedName>
        <fullName evidence="1">Phage portal protein</fullName>
    </submittedName>
</protein>
<dbReference type="OrthoDB" id="395750at2"/>
<dbReference type="Pfam" id="PF04860">
    <property type="entry name" value="Phage_portal"/>
    <property type="match status" value="1"/>
</dbReference>
<dbReference type="KEGG" id="bths:CNY62_02475"/>
<sequence>MGLFASMSNLFSRSKVINIADIDFLQDMANRSYIKRMALEDCINFLARSIAQNKISLINDNKTIPSDWMHKLNVKPNKNQTASDFWEAAVTKLVYDNECLIVLSDDDDLLIADSFDQKKYAVYENRFSQVTVDDYTFKRSFERNEVIYLRYKNKKLSAVVDELFDDYSALFSRLIEVAMRNNQIRGVVNIDTNEMQKLKKEESKTGDSEYVSPLQNYINKLYSAFDKKSLAIVPQTSAFKYEEVSNTIGVTSQRIDEMETLRKAMVDVIATAMGIPPNLIHGSVVDLESNKEFYLDFTVAPLIQKIEDELNGSLLDANQYNRGHRFKIFGMNVPNPLKLAEAIDKLVGSGSFSRNEVRIRFGYDAVDGLDEFLVTKNYSNGTENTDLKGGDN</sequence>
<gene>
    <name evidence="1" type="ORF">CNY62_02475</name>
</gene>
<dbReference type="EMBL" id="CP023483">
    <property type="protein sequence ID" value="ATF25350.1"/>
    <property type="molecule type" value="Genomic_DNA"/>
</dbReference>
<evidence type="ECO:0000313" key="2">
    <source>
        <dbReference type="Proteomes" id="UP000243591"/>
    </source>
</evidence>
<dbReference type="Proteomes" id="UP000243591">
    <property type="component" value="Chromosome"/>
</dbReference>
<name>A0A291BW59_BROTH</name>
<dbReference type="RefSeq" id="WP_096699260.1">
    <property type="nucleotide sequence ID" value="NZ_CP023483.1"/>
</dbReference>
<reference evidence="1 2" key="1">
    <citation type="submission" date="2017-09" db="EMBL/GenBank/DDBJ databases">
        <title>Complete Genome Sequences of Two Strains of the Meat Spoilage Bacterium Brochothrix thermosphacta Isolated from Ground Chicken.</title>
        <authorList>
            <person name="Paoli G.C."/>
            <person name="Wijey C."/>
            <person name="Chen C.-Y."/>
            <person name="Nguyen L."/>
            <person name="Yan X."/>
            <person name="Irwin P.L."/>
        </authorList>
    </citation>
    <scope>NUCLEOTIDE SEQUENCE [LARGE SCALE GENOMIC DNA]</scope>
    <source>
        <strain evidence="1 2">BI</strain>
    </source>
</reference>
<dbReference type="NCBIfam" id="TIGR01537">
    <property type="entry name" value="portal_HK97"/>
    <property type="match status" value="1"/>
</dbReference>
<accession>A0A291BW59</accession>
<keyword evidence="2" id="KW-1185">Reference proteome</keyword>
<dbReference type="InterPro" id="IPR006427">
    <property type="entry name" value="Portal_HK97"/>
</dbReference>
<dbReference type="AlphaFoldDB" id="A0A291BW59"/>
<evidence type="ECO:0000313" key="1">
    <source>
        <dbReference type="EMBL" id="ATF25350.1"/>
    </source>
</evidence>